<evidence type="ECO:0000256" key="5">
    <source>
        <dbReference type="SAM" id="MobiDB-lite"/>
    </source>
</evidence>
<dbReference type="Gene3D" id="3.20.20.70">
    <property type="entry name" value="Aldolase class I"/>
    <property type="match status" value="1"/>
</dbReference>
<proteinExistence type="inferred from homology"/>
<evidence type="ECO:0000256" key="4">
    <source>
        <dbReference type="ARBA" id="ARBA00049426"/>
    </source>
</evidence>
<dbReference type="InterPro" id="IPR013785">
    <property type="entry name" value="Aldolase_TIM"/>
</dbReference>
<reference evidence="6 7" key="1">
    <citation type="journal article" date="2018" name="IMA Fungus">
        <title>IMA Genome-F 10: Nine draft genome sequences of Claviceps purpurea s.lat., including C. arundinis, C. humidiphila, and C. cf. spartinae, pseudomolecules for the pitch canker pathogen Fusarium circinatum, draft genome of Davidsoniella eucalypti, Grosmannia galeiformis, Quambalaria eucalypti, and Teratosphaeria destructans.</title>
        <authorList>
            <person name="Wingfield B.D."/>
            <person name="Liu M."/>
            <person name="Nguyen H.D."/>
            <person name="Lane F.A."/>
            <person name="Morgan S.W."/>
            <person name="De Vos L."/>
            <person name="Wilken P.M."/>
            <person name="Duong T.A."/>
            <person name="Aylward J."/>
            <person name="Coetzee M.P."/>
            <person name="Dadej K."/>
            <person name="De Beer Z.W."/>
            <person name="Findlay W."/>
            <person name="Havenga M."/>
            <person name="Kolarik M."/>
            <person name="Menzies J.G."/>
            <person name="Naidoo K."/>
            <person name="Pochopski O."/>
            <person name="Shoukouhi P."/>
            <person name="Santana Q.C."/>
            <person name="Seifert K.A."/>
            <person name="Soal N."/>
            <person name="Steenkamp E.T."/>
            <person name="Tatham C.T."/>
            <person name="van der Nest M.A."/>
            <person name="Wingfield M.J."/>
        </authorList>
    </citation>
    <scope>NUCLEOTIDE SEQUENCE [LARGE SCALE GENOMIC DNA]</scope>
    <source>
        <strain evidence="6">CMW44962</strain>
    </source>
</reference>
<organism evidence="6 7">
    <name type="scientific">Teratosphaeria destructans</name>
    <dbReference type="NCBI Taxonomy" id="418781"/>
    <lineage>
        <taxon>Eukaryota</taxon>
        <taxon>Fungi</taxon>
        <taxon>Dikarya</taxon>
        <taxon>Ascomycota</taxon>
        <taxon>Pezizomycotina</taxon>
        <taxon>Dothideomycetes</taxon>
        <taxon>Dothideomycetidae</taxon>
        <taxon>Mycosphaerellales</taxon>
        <taxon>Teratosphaeriaceae</taxon>
        <taxon>Teratosphaeria</taxon>
    </lineage>
</organism>
<dbReference type="GO" id="GO:0004557">
    <property type="term" value="F:alpha-galactosidase activity"/>
    <property type="evidence" value="ECO:0007669"/>
    <property type="project" value="UniProtKB-EC"/>
</dbReference>
<dbReference type="InterPro" id="IPR017853">
    <property type="entry name" value="GH"/>
</dbReference>
<name>A0A9W7SQZ6_9PEZI</name>
<evidence type="ECO:0000256" key="3">
    <source>
        <dbReference type="ARBA" id="ARBA00023277"/>
    </source>
</evidence>
<dbReference type="InterPro" id="IPR008811">
    <property type="entry name" value="Glycosyl_hydrolases_36"/>
</dbReference>
<dbReference type="EMBL" id="RIBY02001940">
    <property type="protein sequence ID" value="KAH9826905.1"/>
    <property type="molecule type" value="Genomic_DNA"/>
</dbReference>
<comment type="similarity">
    <text evidence="2">Belongs to the glycosyl hydrolases 36 family.</text>
</comment>
<feature type="non-terminal residue" evidence="6">
    <location>
        <position position="683"/>
    </location>
</feature>
<comment type="catalytic activity">
    <reaction evidence="4">
        <text>alpha-D-galactosyl-(1-&gt;3)-1D-myo-inositol + sucrose = raffinose + myo-inositol</text>
        <dbReference type="Rhea" id="RHEA:20161"/>
        <dbReference type="ChEBI" id="CHEBI:16634"/>
        <dbReference type="ChEBI" id="CHEBI:17268"/>
        <dbReference type="ChEBI" id="CHEBI:17505"/>
        <dbReference type="ChEBI" id="CHEBI:17992"/>
        <dbReference type="EC" id="2.4.1.82"/>
    </reaction>
</comment>
<sequence length="683" mass="76338">MVLKRIPQKGISFGYCDTRTGQRVYPPPPVSKMTDLLPDQLPPPQKPPHNPDDQVDGISVNLTCSPPLGQATQIARDRHSVHFTVVLETSPPSPIHQEAASSPGEGPQVCLWHNHDGHSDWAELPLKPTQEFDDVLLLNRPTDGSSLTRTWFTAELPGLPKHAQAVNFTIKFRVATSQGWRWIKDTIGVEDGELNYQSHDYQKHSSHSLDHFFEGISSDIKVQPERPDTDDTFLYSLTAPVNAAKDPDSGYQHHQLGKAKDASRWFSVVRLWSPWLAPRQGKGKLELDKDAILLSFLRTDGLHVVCLGISGVEDVLTIFTNDADGNVIIKSRNDRTETGTARVLVAVADTFDVANAAVMYAARKVVGTYGTLTSDDETADLIEDQVKPAWMEEWYDGLTYCTWNGLGQNLTDEKIYRALDSLASNNINITNLIIDDNWQSLCAGQSQFQRGWADFEADRAAFPDGLKGTTTKIRTRHPNINHIAVWHAILGYWGEDGVAGGAFTIVAADDAQRLYDDFYRFLAQNGIDSAKTDAQFFLDLLHRAPDRRALTTAYQDAWTLAHLRHFSSRAISCMSQTPQLMFHSQLPTNKPRLLVRNSDDFFPDVEASHPWHIFCNAHNAVFTQHLHVLPDWDMFQTSHPWASFHAAARAVSGGPIYFTDEPGKHDIQLLGQMTAQTPRGRTV</sequence>
<dbReference type="PANTHER" id="PTHR31268:SF32">
    <property type="entry name" value="GALACTINOL--SUCROSE GALACTOSYLTRANSFERASE 2-RELATED"/>
    <property type="match status" value="1"/>
</dbReference>
<reference evidence="6 7" key="2">
    <citation type="journal article" date="2021" name="Curr. Genet.">
        <title>Genetic response to nitrogen starvation in the aggressive Eucalyptus foliar pathogen Teratosphaeria destructans.</title>
        <authorList>
            <person name="Havenga M."/>
            <person name="Wingfield B.D."/>
            <person name="Wingfield M.J."/>
            <person name="Dreyer L.L."/>
            <person name="Roets F."/>
            <person name="Aylward J."/>
        </authorList>
    </citation>
    <scope>NUCLEOTIDE SEQUENCE [LARGE SCALE GENOMIC DNA]</scope>
    <source>
        <strain evidence="6">CMW44962</strain>
    </source>
</reference>
<evidence type="ECO:0000256" key="1">
    <source>
        <dbReference type="ARBA" id="ARBA00001255"/>
    </source>
</evidence>
<dbReference type="PANTHER" id="PTHR31268">
    <property type="match status" value="1"/>
</dbReference>
<comment type="catalytic activity">
    <reaction evidence="1">
        <text>Hydrolysis of terminal, non-reducing alpha-D-galactose residues in alpha-D-galactosides, including galactose oligosaccharides, galactomannans and galactolipids.</text>
        <dbReference type="EC" id="3.2.1.22"/>
    </reaction>
</comment>
<comment type="caution">
    <text evidence="6">The sequence shown here is derived from an EMBL/GenBank/DDBJ whole genome shotgun (WGS) entry which is preliminary data.</text>
</comment>
<dbReference type="Proteomes" id="UP001138500">
    <property type="component" value="Unassembled WGS sequence"/>
</dbReference>
<gene>
    <name evidence="6" type="ORF">Tdes44962_MAKER09907</name>
</gene>
<evidence type="ECO:0000256" key="2">
    <source>
        <dbReference type="ARBA" id="ARBA00007240"/>
    </source>
</evidence>
<dbReference type="OrthoDB" id="4664297at2759"/>
<dbReference type="SUPFAM" id="SSF51445">
    <property type="entry name" value="(Trans)glycosidases"/>
    <property type="match status" value="1"/>
</dbReference>
<evidence type="ECO:0000313" key="6">
    <source>
        <dbReference type="EMBL" id="KAH9826905.1"/>
    </source>
</evidence>
<feature type="region of interest" description="Disordered" evidence="5">
    <location>
        <begin position="19"/>
        <end position="54"/>
    </location>
</feature>
<dbReference type="Pfam" id="PF05691">
    <property type="entry name" value="Raffinose_syn"/>
    <property type="match status" value="1"/>
</dbReference>
<keyword evidence="7" id="KW-1185">Reference proteome</keyword>
<evidence type="ECO:0000313" key="7">
    <source>
        <dbReference type="Proteomes" id="UP001138500"/>
    </source>
</evidence>
<dbReference type="GO" id="GO:0047274">
    <property type="term" value="F:galactinol-sucrose galactosyltransferase activity"/>
    <property type="evidence" value="ECO:0007669"/>
    <property type="project" value="UniProtKB-EC"/>
</dbReference>
<accession>A0A9W7SQZ6</accession>
<keyword evidence="3" id="KW-0119">Carbohydrate metabolism</keyword>
<protein>
    <submittedName>
        <fullName evidence="6">Glycoside hydrolase family 36 protein</fullName>
    </submittedName>
</protein>
<keyword evidence="6" id="KW-0378">Hydrolase</keyword>
<dbReference type="AlphaFoldDB" id="A0A9W7SQZ6"/>